<sequence>MVTIVSVRAIAKKTKVVSRIILLAFIVLYILPKLVSLFWDTQKMDQKAPDQHLLEKPLRVQILNSSKIFGS</sequence>
<evidence type="ECO:0000313" key="3">
    <source>
        <dbReference type="Proteomes" id="UP000295063"/>
    </source>
</evidence>
<proteinExistence type="predicted"/>
<dbReference type="Proteomes" id="UP000295063">
    <property type="component" value="Unassembled WGS sequence"/>
</dbReference>
<gene>
    <name evidence="2" type="ORF">EV210_101287</name>
</gene>
<dbReference type="AlphaFoldDB" id="A0A4R1Q684"/>
<keyword evidence="1" id="KW-1133">Transmembrane helix</keyword>
<feature type="transmembrane region" description="Helical" evidence="1">
    <location>
        <begin position="20"/>
        <end position="39"/>
    </location>
</feature>
<dbReference type="RefSeq" id="WP_132074427.1">
    <property type="nucleotide sequence ID" value="NZ_DAIMLW010000221.1"/>
</dbReference>
<reference evidence="2 3" key="1">
    <citation type="submission" date="2019-03" db="EMBL/GenBank/DDBJ databases">
        <title>Genomic Encyclopedia of Type Strains, Phase IV (KMG-IV): sequencing the most valuable type-strain genomes for metagenomic binning, comparative biology and taxonomic classification.</title>
        <authorList>
            <person name="Goeker M."/>
        </authorList>
    </citation>
    <scope>NUCLEOTIDE SEQUENCE [LARGE SCALE GENOMIC DNA]</scope>
    <source>
        <strain evidence="2 3">DSM 15969</strain>
    </source>
</reference>
<dbReference type="OrthoDB" id="1684272at2"/>
<dbReference type="EMBL" id="SLUI01000001">
    <property type="protein sequence ID" value="TCL40086.1"/>
    <property type="molecule type" value="Genomic_DNA"/>
</dbReference>
<keyword evidence="3" id="KW-1185">Reference proteome</keyword>
<accession>A0A4R1Q684</accession>
<evidence type="ECO:0000313" key="2">
    <source>
        <dbReference type="EMBL" id="TCL40086.1"/>
    </source>
</evidence>
<name>A0A4R1Q684_9FIRM</name>
<keyword evidence="1" id="KW-0812">Transmembrane</keyword>
<comment type="caution">
    <text evidence="2">The sequence shown here is derived from an EMBL/GenBank/DDBJ whole genome shotgun (WGS) entry which is preliminary data.</text>
</comment>
<protein>
    <submittedName>
        <fullName evidence="2">Uncharacterized protein</fullName>
    </submittedName>
</protein>
<organism evidence="2 3">
    <name type="scientific">Anaerospora hongkongensis</name>
    <dbReference type="NCBI Taxonomy" id="244830"/>
    <lineage>
        <taxon>Bacteria</taxon>
        <taxon>Bacillati</taxon>
        <taxon>Bacillota</taxon>
        <taxon>Negativicutes</taxon>
        <taxon>Selenomonadales</taxon>
        <taxon>Sporomusaceae</taxon>
        <taxon>Anaerospora</taxon>
    </lineage>
</organism>
<evidence type="ECO:0000256" key="1">
    <source>
        <dbReference type="SAM" id="Phobius"/>
    </source>
</evidence>
<keyword evidence="1" id="KW-0472">Membrane</keyword>